<dbReference type="FunFam" id="3.40.50.200:FF:000001">
    <property type="entry name" value="Furin 2, isoform B"/>
    <property type="match status" value="1"/>
</dbReference>
<dbReference type="Pfam" id="PF00082">
    <property type="entry name" value="Peptidase_S8"/>
    <property type="match status" value="1"/>
</dbReference>
<protein>
    <recommendedName>
        <fullName evidence="14">furin</fullName>
        <ecNumber evidence="14">3.4.21.75</ecNumber>
    </recommendedName>
</protein>
<dbReference type="Pfam" id="PF16470">
    <property type="entry name" value="S8_pro-domain"/>
    <property type="match status" value="1"/>
</dbReference>
<keyword evidence="10" id="KW-0865">Zymogen</keyword>
<evidence type="ECO:0000256" key="4">
    <source>
        <dbReference type="ARBA" id="ARBA00022670"/>
    </source>
</evidence>
<dbReference type="InterPro" id="IPR009030">
    <property type="entry name" value="Growth_fac_rcpt_cys_sf"/>
</dbReference>
<dbReference type="SUPFAM" id="SSF52743">
    <property type="entry name" value="Subtilisin-like"/>
    <property type="match status" value="1"/>
</dbReference>
<dbReference type="Gene3D" id="2.60.120.260">
    <property type="entry name" value="Galactose-binding domain-like"/>
    <property type="match status" value="1"/>
</dbReference>
<evidence type="ECO:0000256" key="9">
    <source>
        <dbReference type="ARBA" id="ARBA00023034"/>
    </source>
</evidence>
<evidence type="ECO:0000256" key="2">
    <source>
        <dbReference type="ARBA" id="ARBA00004394"/>
    </source>
</evidence>
<dbReference type="InterPro" id="IPR023828">
    <property type="entry name" value="Peptidase_S8_Ser-AS"/>
</dbReference>
<evidence type="ECO:0000256" key="12">
    <source>
        <dbReference type="ARBA" id="ARBA00023180"/>
    </source>
</evidence>
<evidence type="ECO:0000256" key="19">
    <source>
        <dbReference type="SAM" id="SignalP"/>
    </source>
</evidence>
<dbReference type="EC" id="3.4.21.75" evidence="14"/>
<keyword evidence="7 16" id="KW-0378">Hydrolase</keyword>
<keyword evidence="22" id="KW-1185">Reference proteome</keyword>
<evidence type="ECO:0000256" key="5">
    <source>
        <dbReference type="ARBA" id="ARBA00022685"/>
    </source>
</evidence>
<evidence type="ECO:0000256" key="8">
    <source>
        <dbReference type="ARBA" id="ARBA00022825"/>
    </source>
</evidence>
<dbReference type="PROSITE" id="PS00136">
    <property type="entry name" value="SUBTILASE_ASP"/>
    <property type="match status" value="1"/>
</dbReference>
<dbReference type="PRINTS" id="PR00723">
    <property type="entry name" value="SUBTILISIN"/>
</dbReference>
<feature type="active site" description="Charge relay system" evidence="15 16">
    <location>
        <position position="100"/>
    </location>
</feature>
<comment type="catalytic activity">
    <reaction evidence="13">
        <text>Release of mature proteins from their proproteins by cleavage of -Arg-Xaa-Yaa-Arg-|-Zaa- bonds, where Xaa can be any amino acid and Yaa is Arg or Lys. Releases albumin, complement component C3 and von Willebrand factor from their respective precursors.</text>
        <dbReference type="EC" id="3.4.21.75"/>
    </reaction>
</comment>
<feature type="region of interest" description="Disordered" evidence="17">
    <location>
        <begin position="533"/>
        <end position="571"/>
    </location>
</feature>
<gene>
    <name evidence="21" type="ORF">NQ314_012361</name>
</gene>
<dbReference type="InterPro" id="IPR002884">
    <property type="entry name" value="P_dom"/>
</dbReference>
<feature type="transmembrane region" description="Helical" evidence="18">
    <location>
        <begin position="826"/>
        <end position="851"/>
    </location>
</feature>
<dbReference type="PROSITE" id="PS51829">
    <property type="entry name" value="P_HOMO_B"/>
    <property type="match status" value="1"/>
</dbReference>
<evidence type="ECO:0000256" key="14">
    <source>
        <dbReference type="ARBA" id="ARBA00038993"/>
    </source>
</evidence>
<evidence type="ECO:0000256" key="13">
    <source>
        <dbReference type="ARBA" id="ARBA00035756"/>
    </source>
</evidence>
<dbReference type="GO" id="GO:0005802">
    <property type="term" value="C:trans-Golgi network"/>
    <property type="evidence" value="ECO:0007669"/>
    <property type="project" value="TreeGrafter"/>
</dbReference>
<organism evidence="21 22">
    <name type="scientific">Rhamnusium bicolor</name>
    <dbReference type="NCBI Taxonomy" id="1586634"/>
    <lineage>
        <taxon>Eukaryota</taxon>
        <taxon>Metazoa</taxon>
        <taxon>Ecdysozoa</taxon>
        <taxon>Arthropoda</taxon>
        <taxon>Hexapoda</taxon>
        <taxon>Insecta</taxon>
        <taxon>Pterygota</taxon>
        <taxon>Neoptera</taxon>
        <taxon>Endopterygota</taxon>
        <taxon>Coleoptera</taxon>
        <taxon>Polyphaga</taxon>
        <taxon>Cucujiformia</taxon>
        <taxon>Chrysomeloidea</taxon>
        <taxon>Cerambycidae</taxon>
        <taxon>Lepturinae</taxon>
        <taxon>Rhagiini</taxon>
        <taxon>Rhamnusium</taxon>
    </lineage>
</organism>
<sequence>MRFILNFLFTLPTLHLHGVAKRSLKPNSEKRAKLAVDTRVKWAQQQKAKRRVKRDIKLQDSDPKWPSMWYLNRGNGLDMNVIPAWMEGITGKGAVVTILDDGLEKDHPDLVQNYDPMASYDVNGQDSDPSPRYDMIDSNRHGTRCAGEVAATSNNSVCALGVAYGAQVGGVRMLDGDVTDAVEARSLSLNPHHIDIYSASWGPDDDGKTVDGPGDLATRAFIEGVTKGRNGKGSIFVWASGNGGRDHDNCNCDGYTNSIYSLSISSATEHGHVPWYSEACSSTLASTYSSGAVGEKQVVTTDLRHSCTSSHTGTSASAPLAAGICALALEANPNLTWRDMQHVVVRTARPQNLIAPDWQTNGVGRNVSHSFGYGLMDAYAMVQLAKNWVTVPEQHKCEITAPHVLKPIPAKSVVVLQLQVKECEGVEVLEHVQAKLTIFSQRRGDLNIQLTSPMGTRVTLLAHRAHDNSRSGFNVWPFMSVHSWGESPFGTWQLEVHNDGRFLGRATLQNWALVLYGTKHFLPSLPSNNDINKFSKSRNNVTKKKNKKIKNKNAQKSYLTTKTPKSQNKSKVKLTTKDTLNNNTNLNNFKNKKNPHTTTDVSPYFYAVSNSNPNTKLKLDPDSVKQYLKFVKNITITYPVMIPSRDIIKNYNSYKKSQKLKEKSRDINSNRNVKLIVPKSTETPTSSKSAITLQKGQFGVPSFPTIRKDTLEVEETEKSMSGCAKTSGNLCLECLPNYYLYQRSCVEKCPEKYYNSLLDYSESVEETNYVRNQTCLPCHYTCKDCKGSMDYHCSECYSDAKIVYASPTESYCYPIHIMTEVLSEKWYYRMFTMTYILVIIVTIPAVIYLYVKRRQIFQNENQEYVHLDIVKNIRDMEKDIKSTVYTDSE</sequence>
<keyword evidence="6 19" id="KW-0732">Signal</keyword>
<comment type="caution">
    <text evidence="21">The sequence shown here is derived from an EMBL/GenBank/DDBJ whole genome shotgun (WGS) entry which is preliminary data.</text>
</comment>
<keyword evidence="9" id="KW-0333">Golgi apparatus</keyword>
<evidence type="ECO:0000256" key="11">
    <source>
        <dbReference type="ARBA" id="ARBA00023157"/>
    </source>
</evidence>
<feature type="compositionally biased region" description="Polar residues" evidence="17">
    <location>
        <begin position="557"/>
        <end position="567"/>
    </location>
</feature>
<evidence type="ECO:0000256" key="18">
    <source>
        <dbReference type="SAM" id="Phobius"/>
    </source>
</evidence>
<keyword evidence="18" id="KW-1133">Transmembrane helix</keyword>
<keyword evidence="5" id="KW-0165">Cleavage on pair of basic residues</keyword>
<accession>A0AAV8XBV3</accession>
<dbReference type="InterPro" id="IPR034182">
    <property type="entry name" value="Kexin/furin"/>
</dbReference>
<feature type="domain" description="P/Homo B" evidence="20">
    <location>
        <begin position="390"/>
        <end position="521"/>
    </location>
</feature>
<dbReference type="PANTHER" id="PTHR42884">
    <property type="entry name" value="PROPROTEIN CONVERTASE SUBTILISIN/KEXIN-RELATED"/>
    <property type="match status" value="1"/>
</dbReference>
<keyword evidence="12" id="KW-0325">Glycoprotein</keyword>
<proteinExistence type="inferred from homology"/>
<dbReference type="InterPro" id="IPR036852">
    <property type="entry name" value="Peptidase_S8/S53_dom_sf"/>
</dbReference>
<dbReference type="SMART" id="SM00261">
    <property type="entry name" value="FU"/>
    <property type="match status" value="2"/>
</dbReference>
<dbReference type="SUPFAM" id="SSF57184">
    <property type="entry name" value="Growth factor receptor domain"/>
    <property type="match status" value="1"/>
</dbReference>
<dbReference type="Gene3D" id="2.10.220.10">
    <property type="entry name" value="Hormone Receptor, Insulin-like Growth Factor Receptor 1, Chain A, domain 2"/>
    <property type="match status" value="1"/>
</dbReference>
<dbReference type="AlphaFoldDB" id="A0AAV8XBV3"/>
<dbReference type="Proteomes" id="UP001162156">
    <property type="component" value="Unassembled WGS sequence"/>
</dbReference>
<dbReference type="GO" id="GO:0000139">
    <property type="term" value="C:Golgi membrane"/>
    <property type="evidence" value="ECO:0007669"/>
    <property type="project" value="UniProtKB-SubCell"/>
</dbReference>
<dbReference type="InterPro" id="IPR022398">
    <property type="entry name" value="Peptidase_S8_His-AS"/>
</dbReference>
<dbReference type="InterPro" id="IPR032815">
    <property type="entry name" value="S8_pro-domain"/>
</dbReference>
<dbReference type="InterPro" id="IPR000209">
    <property type="entry name" value="Peptidase_S8/S53_dom"/>
</dbReference>
<evidence type="ECO:0000313" key="21">
    <source>
        <dbReference type="EMBL" id="KAJ8936497.1"/>
    </source>
</evidence>
<dbReference type="InterPro" id="IPR015500">
    <property type="entry name" value="Peptidase_S8_subtilisin-rel"/>
</dbReference>
<evidence type="ECO:0000256" key="10">
    <source>
        <dbReference type="ARBA" id="ARBA00023145"/>
    </source>
</evidence>
<dbReference type="SUPFAM" id="SSF49785">
    <property type="entry name" value="Galactose-binding domain-like"/>
    <property type="match status" value="1"/>
</dbReference>
<dbReference type="PROSITE" id="PS00138">
    <property type="entry name" value="SUBTILASE_SER"/>
    <property type="match status" value="1"/>
</dbReference>
<evidence type="ECO:0000256" key="17">
    <source>
        <dbReference type="SAM" id="MobiDB-lite"/>
    </source>
</evidence>
<evidence type="ECO:0000256" key="15">
    <source>
        <dbReference type="PIRSR" id="PIRSR615500-1"/>
    </source>
</evidence>
<dbReference type="Gene3D" id="3.30.70.850">
    <property type="entry name" value="Peptidase S8, pro-domain"/>
    <property type="match status" value="1"/>
</dbReference>
<dbReference type="InterPro" id="IPR006212">
    <property type="entry name" value="Furin_repeat"/>
</dbReference>
<comment type="subcellular location">
    <subcellularLocation>
        <location evidence="2">Golgi apparatus membrane</location>
    </subcellularLocation>
</comment>
<dbReference type="EMBL" id="JANEYF010003410">
    <property type="protein sequence ID" value="KAJ8936497.1"/>
    <property type="molecule type" value="Genomic_DNA"/>
</dbReference>
<dbReference type="GO" id="GO:0016486">
    <property type="term" value="P:peptide hormone processing"/>
    <property type="evidence" value="ECO:0007669"/>
    <property type="project" value="TreeGrafter"/>
</dbReference>
<dbReference type="InterPro" id="IPR023827">
    <property type="entry name" value="Peptidase_S8_Asp-AS"/>
</dbReference>
<dbReference type="PANTHER" id="PTHR42884:SF3">
    <property type="entry name" value="FURIN-LIKE PROTEASE 1, ISOFORMS 1_1-X_2"/>
    <property type="match status" value="1"/>
</dbReference>
<evidence type="ECO:0000313" key="22">
    <source>
        <dbReference type="Proteomes" id="UP001162156"/>
    </source>
</evidence>
<dbReference type="InterPro" id="IPR008979">
    <property type="entry name" value="Galactose-bd-like_sf"/>
</dbReference>
<evidence type="ECO:0000256" key="3">
    <source>
        <dbReference type="ARBA" id="ARBA00005325"/>
    </source>
</evidence>
<dbReference type="CDD" id="cd04059">
    <property type="entry name" value="Peptidases_S8_Protein_convertases_Kexins_Furin-like"/>
    <property type="match status" value="1"/>
</dbReference>
<dbReference type="CDD" id="cd00064">
    <property type="entry name" value="FU"/>
    <property type="match status" value="1"/>
</dbReference>
<dbReference type="InterPro" id="IPR038466">
    <property type="entry name" value="S8_pro-domain_sf"/>
</dbReference>
<feature type="active site" description="Charge relay system" evidence="15 16">
    <location>
        <position position="141"/>
    </location>
</feature>
<evidence type="ECO:0000259" key="20">
    <source>
        <dbReference type="PROSITE" id="PS51829"/>
    </source>
</evidence>
<dbReference type="GO" id="GO:0004252">
    <property type="term" value="F:serine-type endopeptidase activity"/>
    <property type="evidence" value="ECO:0007669"/>
    <property type="project" value="UniProtKB-UniRule"/>
</dbReference>
<name>A0AAV8XBV3_9CUCU</name>
<dbReference type="PROSITE" id="PS51892">
    <property type="entry name" value="SUBTILASE"/>
    <property type="match status" value="1"/>
</dbReference>
<feature type="signal peptide" evidence="19">
    <location>
        <begin position="1"/>
        <end position="16"/>
    </location>
</feature>
<keyword evidence="18" id="KW-0472">Membrane</keyword>
<keyword evidence="8 16" id="KW-0720">Serine protease</keyword>
<keyword evidence="4 16" id="KW-0645">Protease</keyword>
<dbReference type="Gene3D" id="3.40.50.200">
    <property type="entry name" value="Peptidase S8/S53 domain"/>
    <property type="match status" value="1"/>
</dbReference>
<feature type="compositionally biased region" description="Basic residues" evidence="17">
    <location>
        <begin position="541"/>
        <end position="553"/>
    </location>
</feature>
<evidence type="ECO:0000256" key="7">
    <source>
        <dbReference type="ARBA" id="ARBA00022801"/>
    </source>
</evidence>
<comment type="similarity">
    <text evidence="3">Belongs to the peptidase S8 family. Furin subfamily.</text>
</comment>
<dbReference type="FunFam" id="2.60.120.260:FF:000006">
    <property type="entry name" value="Proprotein convertase subtilisin/kexin type 5"/>
    <property type="match status" value="1"/>
</dbReference>
<feature type="chain" id="PRO_5043754014" description="furin" evidence="19">
    <location>
        <begin position="17"/>
        <end position="889"/>
    </location>
</feature>
<dbReference type="Pfam" id="PF01483">
    <property type="entry name" value="P_proprotein"/>
    <property type="match status" value="1"/>
</dbReference>
<feature type="active site" description="Charge relay system" evidence="15 16">
    <location>
        <position position="315"/>
    </location>
</feature>
<comment type="cofactor">
    <cofactor evidence="1">
        <name>Ca(2+)</name>
        <dbReference type="ChEBI" id="CHEBI:29108"/>
    </cofactor>
</comment>
<dbReference type="PROSITE" id="PS00137">
    <property type="entry name" value="SUBTILASE_HIS"/>
    <property type="match status" value="1"/>
</dbReference>
<evidence type="ECO:0000256" key="1">
    <source>
        <dbReference type="ARBA" id="ARBA00001913"/>
    </source>
</evidence>
<keyword evidence="18" id="KW-0812">Transmembrane</keyword>
<reference evidence="21" key="1">
    <citation type="journal article" date="2023" name="Insect Mol. Biol.">
        <title>Genome sequencing provides insights into the evolution of gene families encoding plant cell wall-degrading enzymes in longhorned beetles.</title>
        <authorList>
            <person name="Shin N.R."/>
            <person name="Okamura Y."/>
            <person name="Kirsch R."/>
            <person name="Pauchet Y."/>
        </authorList>
    </citation>
    <scope>NUCLEOTIDE SEQUENCE</scope>
    <source>
        <strain evidence="21">RBIC_L_NR</strain>
    </source>
</reference>
<keyword evidence="11" id="KW-1015">Disulfide bond</keyword>
<evidence type="ECO:0000256" key="16">
    <source>
        <dbReference type="PROSITE-ProRule" id="PRU01240"/>
    </source>
</evidence>
<evidence type="ECO:0000256" key="6">
    <source>
        <dbReference type="ARBA" id="ARBA00022729"/>
    </source>
</evidence>